<evidence type="ECO:0000313" key="2">
    <source>
        <dbReference type="EMBL" id="MBW74548.1"/>
    </source>
</evidence>
<feature type="signal peptide" evidence="1">
    <location>
        <begin position="1"/>
        <end position="18"/>
    </location>
</feature>
<reference evidence="2" key="1">
    <citation type="submission" date="2018-01" db="EMBL/GenBank/DDBJ databases">
        <title>An insight into the sialome of Amazonian anophelines.</title>
        <authorList>
            <person name="Ribeiro J.M."/>
            <person name="Scarpassa V."/>
            <person name="Calvo E."/>
        </authorList>
    </citation>
    <scope>NUCLEOTIDE SEQUENCE</scope>
</reference>
<feature type="chain" id="PRO_5014669639" evidence="1">
    <location>
        <begin position="19"/>
        <end position="68"/>
    </location>
</feature>
<protein>
    <submittedName>
        <fullName evidence="2">Putative secreted protein</fullName>
    </submittedName>
</protein>
<accession>A0A2M4DBS9</accession>
<proteinExistence type="predicted"/>
<dbReference type="AlphaFoldDB" id="A0A2M4DBS9"/>
<evidence type="ECO:0000256" key="1">
    <source>
        <dbReference type="SAM" id="SignalP"/>
    </source>
</evidence>
<sequence length="68" mass="7744">MMLWKLLLVLLYGVLVAGRTVRTELGVNNEVFRWSVIRAALITASLYRTPHILQFSGQIPVLQYFGLP</sequence>
<organism evidence="2">
    <name type="scientific">Anopheles darlingi</name>
    <name type="common">Mosquito</name>
    <dbReference type="NCBI Taxonomy" id="43151"/>
    <lineage>
        <taxon>Eukaryota</taxon>
        <taxon>Metazoa</taxon>
        <taxon>Ecdysozoa</taxon>
        <taxon>Arthropoda</taxon>
        <taxon>Hexapoda</taxon>
        <taxon>Insecta</taxon>
        <taxon>Pterygota</taxon>
        <taxon>Neoptera</taxon>
        <taxon>Endopterygota</taxon>
        <taxon>Diptera</taxon>
        <taxon>Nematocera</taxon>
        <taxon>Culicoidea</taxon>
        <taxon>Culicidae</taxon>
        <taxon>Anophelinae</taxon>
        <taxon>Anopheles</taxon>
    </lineage>
</organism>
<keyword evidence="1" id="KW-0732">Signal</keyword>
<name>A0A2M4DBS9_ANODA</name>
<dbReference type="EMBL" id="GGFL01010370">
    <property type="protein sequence ID" value="MBW74548.1"/>
    <property type="molecule type" value="Transcribed_RNA"/>
</dbReference>